<evidence type="ECO:0000256" key="2">
    <source>
        <dbReference type="ARBA" id="ARBA00023027"/>
    </source>
</evidence>
<keyword evidence="1 6" id="KW-0560">Oxidoreductase</keyword>
<dbReference type="GO" id="GO:0003857">
    <property type="term" value="F:(3S)-3-hydroxyacyl-CoA dehydrogenase (NAD+) activity"/>
    <property type="evidence" value="ECO:0007669"/>
    <property type="project" value="UniProtKB-EC"/>
</dbReference>
<feature type="domain" description="3-hydroxyacyl-CoA dehydrogenase NAD binding" evidence="4">
    <location>
        <begin position="11"/>
        <end position="188"/>
    </location>
</feature>
<dbReference type="InterPro" id="IPR041040">
    <property type="entry name" value="3HCDH_RFF"/>
</dbReference>
<dbReference type="InterPro" id="IPR008927">
    <property type="entry name" value="6-PGluconate_DH-like_C_sf"/>
</dbReference>
<dbReference type="SUPFAM" id="SSF48179">
    <property type="entry name" value="6-phosphogluconate dehydrogenase C-terminal domain-like"/>
    <property type="match status" value="2"/>
</dbReference>
<dbReference type="SUPFAM" id="SSF51735">
    <property type="entry name" value="NAD(P)-binding Rossmann-fold domains"/>
    <property type="match status" value="1"/>
</dbReference>
<keyword evidence="2" id="KW-0520">NAD</keyword>
<dbReference type="FunFam" id="3.40.50.720:FF:000009">
    <property type="entry name" value="Fatty oxidation complex, alpha subunit"/>
    <property type="match status" value="1"/>
</dbReference>
<dbReference type="Pfam" id="PF00725">
    <property type="entry name" value="3HCDH"/>
    <property type="match status" value="2"/>
</dbReference>
<dbReference type="NCBIfam" id="NF006124">
    <property type="entry name" value="PRK08268.1"/>
    <property type="match status" value="1"/>
</dbReference>
<feature type="domain" description="3-hydroxyacyl-CoA dehydrogenase C-terminal" evidence="3">
    <location>
        <begin position="418"/>
        <end position="498"/>
    </location>
</feature>
<sequence length="508" mass="54266">MSTALSKTASIGIIGAGTMGAGIVAVALRAGHAVYLHDTRQQALTQGAESVTASLDRWVKRGHLTARQRDECLARLTLAAELSELSACALVVEAIIENLEIKQQLFSALEAVVGEHTILASNTSSISITAIAATLQRPQRMVGMHFFNPATVLPLVEVVKGEATCATVVAQVSELATQWGKCPVECKSTPGFIVNRVARPFYAEALLGLEDQVAPAAVIDAALRDAGGFRMGPLELMDLIGHDTNFAVTRSIYDAFFQDPRYRPSLTQKALVDAGWLGRKTGRGFYRYDPGSTPDAITYEAACPQPKLVQQFGDFPGAQTVRHVAEEHGCHIERHNGDGYLMVDGVQLRPCLGLTALALATAQELDQVVLFDASTHLEAASLVVLSGADTCRRASLDSVVGFFQALGKQVVIIDDVAGMLVTRTLCMLANEAAQAVSQGIATAQAVDLAMLKGVNYPVGPLAWADAFGNHNVVTVLDNLARACPDGRYRANALLRRKALTNTPWNHAE</sequence>
<organism evidence="6 7">
    <name type="scientific">Pseudomonas juntendi</name>
    <dbReference type="NCBI Taxonomy" id="2666183"/>
    <lineage>
        <taxon>Bacteria</taxon>
        <taxon>Pseudomonadati</taxon>
        <taxon>Pseudomonadota</taxon>
        <taxon>Gammaproteobacteria</taxon>
        <taxon>Pseudomonadales</taxon>
        <taxon>Pseudomonadaceae</taxon>
        <taxon>Pseudomonas</taxon>
    </lineage>
</organism>
<dbReference type="GO" id="GO:0070403">
    <property type="term" value="F:NAD+ binding"/>
    <property type="evidence" value="ECO:0007669"/>
    <property type="project" value="InterPro"/>
</dbReference>
<dbReference type="PANTHER" id="PTHR48075:SF5">
    <property type="entry name" value="3-HYDROXYBUTYRYL-COA DEHYDROGENASE"/>
    <property type="match status" value="1"/>
</dbReference>
<dbReference type="EMBL" id="JACGCX010000009">
    <property type="protein sequence ID" value="MBA6098447.1"/>
    <property type="molecule type" value="Genomic_DNA"/>
</dbReference>
<dbReference type="PROSITE" id="PS00067">
    <property type="entry name" value="3HCDH"/>
    <property type="match status" value="1"/>
</dbReference>
<evidence type="ECO:0000259" key="3">
    <source>
        <dbReference type="Pfam" id="PF00725"/>
    </source>
</evidence>
<dbReference type="InterPro" id="IPR006176">
    <property type="entry name" value="3-OHacyl-CoA_DH_NAD-bd"/>
</dbReference>
<evidence type="ECO:0000313" key="7">
    <source>
        <dbReference type="Proteomes" id="UP000545074"/>
    </source>
</evidence>
<dbReference type="GO" id="GO:0006631">
    <property type="term" value="P:fatty acid metabolic process"/>
    <property type="evidence" value="ECO:0007669"/>
    <property type="project" value="InterPro"/>
</dbReference>
<feature type="domain" description="3-hydroxyacyl-CoA dehydrogenase C-terminal" evidence="3">
    <location>
        <begin position="191"/>
        <end position="288"/>
    </location>
</feature>
<name>A0A7W2KH85_9PSED</name>
<reference evidence="6 7" key="1">
    <citation type="submission" date="2020-07" db="EMBL/GenBank/DDBJ databases">
        <title>Diversity of carbapenemase encoding genes among Pseudomonas putida group clinical isolates in a tertiary Brazilian hospital.</title>
        <authorList>
            <person name="Alberto-Lei F."/>
            <person name="Nodari C.S."/>
            <person name="Streling A.P."/>
            <person name="Paulino J.T."/>
            <person name="Bessa-Neto F.O."/>
            <person name="Cayo R."/>
            <person name="Gales A.C."/>
        </authorList>
    </citation>
    <scope>NUCLEOTIDE SEQUENCE [LARGE SCALE GENOMIC DNA]</scope>
    <source>
        <strain evidence="6 7">12815</strain>
    </source>
</reference>
<proteinExistence type="predicted"/>
<dbReference type="Proteomes" id="UP000545074">
    <property type="component" value="Unassembled WGS sequence"/>
</dbReference>
<gene>
    <name evidence="6" type="ORF">H4C80_15090</name>
</gene>
<dbReference type="Gene3D" id="3.40.50.720">
    <property type="entry name" value="NAD(P)-binding Rossmann-like Domain"/>
    <property type="match status" value="1"/>
</dbReference>
<comment type="caution">
    <text evidence="6">The sequence shown here is derived from an EMBL/GenBank/DDBJ whole genome shotgun (WGS) entry which is preliminary data.</text>
</comment>
<dbReference type="InterPro" id="IPR006180">
    <property type="entry name" value="3-OHacyl-CoA_DH_CS"/>
</dbReference>
<evidence type="ECO:0000256" key="1">
    <source>
        <dbReference type="ARBA" id="ARBA00023002"/>
    </source>
</evidence>
<evidence type="ECO:0000259" key="5">
    <source>
        <dbReference type="Pfam" id="PF18321"/>
    </source>
</evidence>
<evidence type="ECO:0000313" key="6">
    <source>
        <dbReference type="EMBL" id="MBA6098447.1"/>
    </source>
</evidence>
<dbReference type="Pfam" id="PF02737">
    <property type="entry name" value="3HCDH_N"/>
    <property type="match status" value="1"/>
</dbReference>
<dbReference type="InterPro" id="IPR036291">
    <property type="entry name" value="NAD(P)-bd_dom_sf"/>
</dbReference>
<evidence type="ECO:0000259" key="4">
    <source>
        <dbReference type="Pfam" id="PF02737"/>
    </source>
</evidence>
<dbReference type="PANTHER" id="PTHR48075">
    <property type="entry name" value="3-HYDROXYACYL-COA DEHYDROGENASE FAMILY PROTEIN"/>
    <property type="match status" value="1"/>
</dbReference>
<dbReference type="Gene3D" id="1.10.1040.50">
    <property type="match status" value="1"/>
</dbReference>
<dbReference type="RefSeq" id="WP_182389659.1">
    <property type="nucleotide sequence ID" value="NZ_JACGCX010000009.1"/>
</dbReference>
<dbReference type="Pfam" id="PF18321">
    <property type="entry name" value="3HCDH_RFF"/>
    <property type="match status" value="1"/>
</dbReference>
<dbReference type="AlphaFoldDB" id="A0A7W2KH85"/>
<dbReference type="InterPro" id="IPR006108">
    <property type="entry name" value="3HC_DH_C"/>
</dbReference>
<accession>A0A7W2KH85</accession>
<feature type="domain" description="3-hydroxybutyryl-CoA dehydrogenase reduced Rossmann-fold" evidence="5">
    <location>
        <begin position="352"/>
        <end position="416"/>
    </location>
</feature>
<dbReference type="EC" id="1.1.1.35" evidence="6"/>
<dbReference type="Gene3D" id="3.30.750.190">
    <property type="match status" value="1"/>
</dbReference>
<protein>
    <submittedName>
        <fullName evidence="6">3-hydroxyacyl-CoA dehydrogenase</fullName>
        <ecNumber evidence="6">1.1.1.35</ecNumber>
    </submittedName>
</protein>